<evidence type="ECO:0000256" key="1">
    <source>
        <dbReference type="ARBA" id="ARBA00008857"/>
    </source>
</evidence>
<name>A0A1M6M288_9RHOB</name>
<evidence type="ECO:0000259" key="8">
    <source>
        <dbReference type="PROSITE" id="PS51900"/>
    </source>
</evidence>
<dbReference type="InterPro" id="IPR011010">
    <property type="entry name" value="DNA_brk_join_enz"/>
</dbReference>
<reference evidence="9 10" key="1">
    <citation type="submission" date="2016-11" db="EMBL/GenBank/DDBJ databases">
        <authorList>
            <person name="Jaros S."/>
            <person name="Januszkiewicz K."/>
            <person name="Wedrychowicz H."/>
        </authorList>
    </citation>
    <scope>NUCLEOTIDE SEQUENCE [LARGE SCALE GENOMIC DNA]</scope>
    <source>
        <strain evidence="9 10">DSM 26892</strain>
    </source>
</reference>
<dbReference type="GO" id="GO:0006310">
    <property type="term" value="P:DNA recombination"/>
    <property type="evidence" value="ECO:0007669"/>
    <property type="project" value="UniProtKB-KW"/>
</dbReference>
<evidence type="ECO:0000256" key="6">
    <source>
        <dbReference type="SAM" id="Phobius"/>
    </source>
</evidence>
<dbReference type="STRING" id="313368.SAMN04488012_11916"/>
<dbReference type="Pfam" id="PF00589">
    <property type="entry name" value="Phage_integrase"/>
    <property type="match status" value="1"/>
</dbReference>
<keyword evidence="6" id="KW-0472">Membrane</keyword>
<dbReference type="PANTHER" id="PTHR30629:SF2">
    <property type="entry name" value="PROPHAGE INTEGRASE INTS-RELATED"/>
    <property type="match status" value="1"/>
</dbReference>
<protein>
    <submittedName>
        <fullName evidence="9">Phage integrase family protein</fullName>
    </submittedName>
</protein>
<sequence length="426" mass="47648">MPKRAKEMGPLEVKRLTEPGLYAVGGVAGLALQVTASGARSWIFRYRYNGRRREAGLGPYPDVPLAKARDYAREARDMLRQDVDPLAERQAARRRLLTFAEAVELFAAEKAVEFRSDLHRKQWRASLERHALPQLGGTAVKDITLHDILDVLRPIWTEKTETASKVRQRLERVLDYATVSGHRDGENPARWRGNLDMVLPAPSKLSGGSNYPALQLDDAARWFATLSERGGTSARALEFQALTAARTGAVRFATWDEVDLSKRLWTIQPGRRFSKIPPNGRPHRVPLTAAICDLLDSLPRMDGNPLVFWAARGGALSDASIAAVMRKIHAADRREGRAGFIDPRDRRPAVPHGLRSTFRTWVAERTQYDGDMAEIALAHRVGSKVQQAYDQSDQVEKRREMMEAWALFLGASRPLASSIVPLRGPR</sequence>
<dbReference type="PANTHER" id="PTHR30629">
    <property type="entry name" value="PROPHAGE INTEGRASE"/>
    <property type="match status" value="1"/>
</dbReference>
<dbReference type="InterPro" id="IPR044068">
    <property type="entry name" value="CB"/>
</dbReference>
<evidence type="ECO:0000259" key="7">
    <source>
        <dbReference type="PROSITE" id="PS51898"/>
    </source>
</evidence>
<proteinExistence type="inferred from homology"/>
<dbReference type="PROSITE" id="PS51898">
    <property type="entry name" value="TYR_RECOMBINASE"/>
    <property type="match status" value="1"/>
</dbReference>
<evidence type="ECO:0000256" key="4">
    <source>
        <dbReference type="ARBA" id="ARBA00023172"/>
    </source>
</evidence>
<evidence type="ECO:0000256" key="3">
    <source>
        <dbReference type="ARBA" id="ARBA00023125"/>
    </source>
</evidence>
<comment type="similarity">
    <text evidence="1">Belongs to the 'phage' integrase family.</text>
</comment>
<dbReference type="InterPro" id="IPR025166">
    <property type="entry name" value="Integrase_DNA_bind_dom"/>
</dbReference>
<dbReference type="GO" id="GO:0015074">
    <property type="term" value="P:DNA integration"/>
    <property type="evidence" value="ECO:0007669"/>
    <property type="project" value="UniProtKB-KW"/>
</dbReference>
<dbReference type="SUPFAM" id="SSF56349">
    <property type="entry name" value="DNA breaking-rejoining enzymes"/>
    <property type="match status" value="1"/>
</dbReference>
<dbReference type="Proteomes" id="UP000184040">
    <property type="component" value="Unassembled WGS sequence"/>
</dbReference>
<dbReference type="Gene3D" id="1.10.150.130">
    <property type="match status" value="1"/>
</dbReference>
<evidence type="ECO:0000256" key="2">
    <source>
        <dbReference type="ARBA" id="ARBA00022908"/>
    </source>
</evidence>
<gene>
    <name evidence="9" type="ORF">SAMN04488012_11916</name>
</gene>
<dbReference type="Pfam" id="PF13356">
    <property type="entry name" value="Arm-DNA-bind_3"/>
    <property type="match status" value="1"/>
</dbReference>
<dbReference type="RefSeq" id="WP_073130410.1">
    <property type="nucleotide sequence ID" value="NZ_FQZA01000019.1"/>
</dbReference>
<keyword evidence="4" id="KW-0233">DNA recombination</keyword>
<keyword evidence="6" id="KW-0812">Transmembrane</keyword>
<dbReference type="Gene3D" id="1.10.443.10">
    <property type="entry name" value="Intergrase catalytic core"/>
    <property type="match status" value="1"/>
</dbReference>
<feature type="transmembrane region" description="Helical" evidence="6">
    <location>
        <begin position="20"/>
        <end position="43"/>
    </location>
</feature>
<dbReference type="GO" id="GO:0003677">
    <property type="term" value="F:DNA binding"/>
    <property type="evidence" value="ECO:0007669"/>
    <property type="project" value="UniProtKB-UniRule"/>
</dbReference>
<dbReference type="InterPro" id="IPR010998">
    <property type="entry name" value="Integrase_recombinase_N"/>
</dbReference>
<organism evidence="9 10">
    <name type="scientific">Palleronia salina</name>
    <dbReference type="NCBI Taxonomy" id="313368"/>
    <lineage>
        <taxon>Bacteria</taxon>
        <taxon>Pseudomonadati</taxon>
        <taxon>Pseudomonadota</taxon>
        <taxon>Alphaproteobacteria</taxon>
        <taxon>Rhodobacterales</taxon>
        <taxon>Roseobacteraceae</taxon>
        <taxon>Palleronia</taxon>
    </lineage>
</organism>
<keyword evidence="10" id="KW-1185">Reference proteome</keyword>
<keyword evidence="6" id="KW-1133">Transmembrane helix</keyword>
<dbReference type="InterPro" id="IPR053876">
    <property type="entry name" value="Phage_int_M"/>
</dbReference>
<feature type="domain" description="Core-binding (CB)" evidence="8">
    <location>
        <begin position="97"/>
        <end position="178"/>
    </location>
</feature>
<dbReference type="InterPro" id="IPR050808">
    <property type="entry name" value="Phage_Integrase"/>
</dbReference>
<keyword evidence="2" id="KW-0229">DNA integration</keyword>
<accession>A0A1M6M288</accession>
<feature type="domain" description="Tyr recombinase" evidence="7">
    <location>
        <begin position="209"/>
        <end position="402"/>
    </location>
</feature>
<evidence type="ECO:0000313" key="9">
    <source>
        <dbReference type="EMBL" id="SHJ77594.1"/>
    </source>
</evidence>
<evidence type="ECO:0000256" key="5">
    <source>
        <dbReference type="PROSITE-ProRule" id="PRU01248"/>
    </source>
</evidence>
<dbReference type="InterPro" id="IPR013762">
    <property type="entry name" value="Integrase-like_cat_sf"/>
</dbReference>
<evidence type="ECO:0000313" key="10">
    <source>
        <dbReference type="Proteomes" id="UP000184040"/>
    </source>
</evidence>
<dbReference type="Pfam" id="PF22022">
    <property type="entry name" value="Phage_int_M"/>
    <property type="match status" value="1"/>
</dbReference>
<dbReference type="AlphaFoldDB" id="A0A1M6M288"/>
<dbReference type="InterPro" id="IPR038488">
    <property type="entry name" value="Integrase_DNA-bd_sf"/>
</dbReference>
<keyword evidence="3 5" id="KW-0238">DNA-binding</keyword>
<dbReference type="PROSITE" id="PS51900">
    <property type="entry name" value="CB"/>
    <property type="match status" value="1"/>
</dbReference>
<dbReference type="InterPro" id="IPR002104">
    <property type="entry name" value="Integrase_catalytic"/>
</dbReference>
<dbReference type="Gene3D" id="3.30.160.390">
    <property type="entry name" value="Integrase, DNA-binding domain"/>
    <property type="match status" value="1"/>
</dbReference>
<dbReference type="EMBL" id="FQZA01000019">
    <property type="protein sequence ID" value="SHJ77594.1"/>
    <property type="molecule type" value="Genomic_DNA"/>
</dbReference>